<accession>A0A1H0ARS6</accession>
<gene>
    <name evidence="1" type="ORF">SAMN05216498_2042</name>
</gene>
<sequence length="197" mass="23212">MKSLIDNWRTICIKKNFIGIGSTRKVYRMNDRVIKVHLNSLGYHQSRREYEIYNDLIGTEFARLLAPIEYVDKNICLQKYYREVPMHHNQSFDIQKRSGNWSIPRNYEATIKLLDEVYDAFDLKDSSNYGIDERGELVLIDYGMSKKIYESQWVPKVENGEIPQIEFSTCEQCGEKKEIRVYGENDSDIRCVDCGKE</sequence>
<evidence type="ECO:0000313" key="2">
    <source>
        <dbReference type="Proteomes" id="UP000199334"/>
    </source>
</evidence>
<reference evidence="1 2" key="1">
    <citation type="submission" date="2016-10" db="EMBL/GenBank/DDBJ databases">
        <authorList>
            <person name="de Groot N.N."/>
        </authorList>
    </citation>
    <scope>NUCLEOTIDE SEQUENCE [LARGE SCALE GENOMIC DNA]</scope>
    <source>
        <strain evidence="1 2">CGMCC 1.3442</strain>
    </source>
</reference>
<dbReference type="InterPro" id="IPR011009">
    <property type="entry name" value="Kinase-like_dom_sf"/>
</dbReference>
<keyword evidence="2" id="KW-1185">Reference proteome</keyword>
<evidence type="ECO:0000313" key="1">
    <source>
        <dbReference type="EMBL" id="SDN36034.1"/>
    </source>
</evidence>
<organism evidence="1 2">
    <name type="scientific">Tenuibacillus multivorans</name>
    <dbReference type="NCBI Taxonomy" id="237069"/>
    <lineage>
        <taxon>Bacteria</taxon>
        <taxon>Bacillati</taxon>
        <taxon>Bacillota</taxon>
        <taxon>Bacilli</taxon>
        <taxon>Bacillales</taxon>
        <taxon>Bacillaceae</taxon>
        <taxon>Tenuibacillus</taxon>
    </lineage>
</organism>
<dbReference type="AlphaFoldDB" id="A0A1H0ARS6"/>
<dbReference type="OrthoDB" id="2454549at2"/>
<dbReference type="STRING" id="237069.SAMN05216498_2042"/>
<dbReference type="SUPFAM" id="SSF56112">
    <property type="entry name" value="Protein kinase-like (PK-like)"/>
    <property type="match status" value="1"/>
</dbReference>
<dbReference type="Proteomes" id="UP000199334">
    <property type="component" value="Unassembled WGS sequence"/>
</dbReference>
<dbReference type="EMBL" id="FNIG01000004">
    <property type="protein sequence ID" value="SDN36034.1"/>
    <property type="molecule type" value="Genomic_DNA"/>
</dbReference>
<evidence type="ECO:0008006" key="3">
    <source>
        <dbReference type="Google" id="ProtNLM"/>
    </source>
</evidence>
<name>A0A1H0ARS6_9BACI</name>
<protein>
    <recommendedName>
        <fullName evidence="3">Protein kinase domain-containing protein</fullName>
    </recommendedName>
</protein>
<proteinExistence type="predicted"/>
<dbReference type="RefSeq" id="WP_093856501.1">
    <property type="nucleotide sequence ID" value="NZ_BJVZ01000016.1"/>
</dbReference>